<evidence type="ECO:0000256" key="3">
    <source>
        <dbReference type="SAM" id="MobiDB-lite"/>
    </source>
</evidence>
<dbReference type="GO" id="GO:0005737">
    <property type="term" value="C:cytoplasm"/>
    <property type="evidence" value="ECO:0007669"/>
    <property type="project" value="TreeGrafter"/>
</dbReference>
<proteinExistence type="predicted"/>
<dbReference type="PANTHER" id="PTHR12406">
    <property type="entry name" value="CALCIUM-INDEPENDENT PHOSPHOLIPASE A2 IPLA2 -RELATED"/>
    <property type="match status" value="1"/>
</dbReference>
<comment type="caution">
    <text evidence="2">Lacks conserved residue(s) required for the propagation of feature annotation.</text>
</comment>
<feature type="domain" description="PNPLA" evidence="4">
    <location>
        <begin position="1"/>
        <end position="132"/>
    </location>
</feature>
<sequence length="794" mass="89754">MLEFVGEASVPSTFLQKCKHFAYGFAEEVRRLNFGAVTPGYDFMKTLREGIESILPSDVHEIAENRLYVSVTNSKSGENHLVSSFPSREDLIKVLLASSFIPVYAGIKPVEFKGQKWVDGGLTNGLPILPVGRTVTISPFSGRLDICPEDKGRVDLYVKLAKQDMMLSLANLVRLNQALFPPDQEKMELLYQNGFDDAVLKTGLKLTYAYESIFVYGRNGSGRREEGEGEGEEEETEHYKGSLQTKAILKNYGHETPFLPWLQSLDGQCLGYPVTSTYLQLDLGFLEILVRIHLHLLQVWKEGSKQNEKEHVDKEEEKMQDGTSDFENLETFPELDSRIFNKQKISQQCLTNATNTFEKLYEAGNAVDQHALEEVTLKNLPNHLPSNQSLNIDDPDNLGLELAAAHCSGLKPSLLGTCTAISTFKPAPKVEDRNRLPGVYKRGPSGLRASPPQRGGELGLNYDILLLVTRSCDSYNKSGFLREMETDLTDIRVISLLWTAAEMAGSLNPAMTDSISVDLTGTRGTSTYLSKSEEIIIPHALNYTQNPPANVITYPLMVSGQIKEQWRIMSCNESSMAEANEYILLSENKFMTIIFLLHKVDAIFLSEKNRSVRFKEQFFSAVIETLNTKKGFGRRFEIFGSFTWMWCLHDIEKISQKQLLCTVIKSRKFAADSWYMFPSAMTPYACKTWELTMMIVLEGDTTRITAKKERSQYRMIAGLQQPPCTPQVVSMFSLIMQTFWAVSQFIYFYSTLRDRYKLLSAHSHRAGCMSELRRFNSAARCIPILHGFTPFCFN</sequence>
<dbReference type="InterPro" id="IPR033562">
    <property type="entry name" value="PLPL"/>
</dbReference>
<keyword evidence="1" id="KW-0443">Lipid metabolism</keyword>
<protein>
    <recommendedName>
        <fullName evidence="4">PNPLA domain-containing protein</fullName>
    </recommendedName>
</protein>
<dbReference type="EMBL" id="JADDUC020000002">
    <property type="protein sequence ID" value="KAI1241617.1"/>
    <property type="molecule type" value="Genomic_DNA"/>
</dbReference>
<dbReference type="GO" id="GO:0019433">
    <property type="term" value="P:triglyceride catabolic process"/>
    <property type="evidence" value="ECO:0007669"/>
    <property type="project" value="TreeGrafter"/>
</dbReference>
<organism evidence="5">
    <name type="scientific">Lamprotornis superbus</name>
    <dbReference type="NCBI Taxonomy" id="245042"/>
    <lineage>
        <taxon>Eukaryota</taxon>
        <taxon>Metazoa</taxon>
        <taxon>Chordata</taxon>
        <taxon>Craniata</taxon>
        <taxon>Vertebrata</taxon>
        <taxon>Euteleostomi</taxon>
        <taxon>Archelosauria</taxon>
        <taxon>Archosauria</taxon>
        <taxon>Dinosauria</taxon>
        <taxon>Saurischia</taxon>
        <taxon>Theropoda</taxon>
        <taxon>Coelurosauria</taxon>
        <taxon>Aves</taxon>
        <taxon>Neognathae</taxon>
        <taxon>Neoaves</taxon>
        <taxon>Telluraves</taxon>
        <taxon>Australaves</taxon>
        <taxon>Passeriformes</taxon>
        <taxon>Sturnidae</taxon>
        <taxon>Lamprotornis</taxon>
    </lineage>
</organism>
<reference evidence="5" key="1">
    <citation type="submission" date="2020-10" db="EMBL/GenBank/DDBJ databases">
        <title>Feather gene expression reveals the developmental basis of iridescence in African starlings.</title>
        <authorList>
            <person name="Rubenstein D.R."/>
        </authorList>
    </citation>
    <scope>NUCLEOTIDE SEQUENCE</scope>
    <source>
        <strain evidence="5">SS15</strain>
        <tissue evidence="5">Liver</tissue>
    </source>
</reference>
<keyword evidence="7" id="KW-1185">Reference proteome</keyword>
<feature type="compositionally biased region" description="Acidic residues" evidence="3">
    <location>
        <begin position="227"/>
        <end position="236"/>
    </location>
</feature>
<dbReference type="GO" id="GO:0005811">
    <property type="term" value="C:lipid droplet"/>
    <property type="evidence" value="ECO:0007669"/>
    <property type="project" value="TreeGrafter"/>
</dbReference>
<dbReference type="InterPro" id="IPR002641">
    <property type="entry name" value="PNPLA_dom"/>
</dbReference>
<accession>A0A835TV93</accession>
<evidence type="ECO:0000259" key="4">
    <source>
        <dbReference type="PROSITE" id="PS51635"/>
    </source>
</evidence>
<evidence type="ECO:0000313" key="5">
    <source>
        <dbReference type="EMBL" id="KAG0118878.1"/>
    </source>
</evidence>
<feature type="region of interest" description="Disordered" evidence="3">
    <location>
        <begin position="220"/>
        <end position="240"/>
    </location>
</feature>
<feature type="compositionally biased region" description="Basic and acidic residues" evidence="3">
    <location>
        <begin position="305"/>
        <end position="320"/>
    </location>
</feature>
<dbReference type="OrthoDB" id="197155at2759"/>
<evidence type="ECO:0000313" key="6">
    <source>
        <dbReference type="EMBL" id="KAI1241617.1"/>
    </source>
</evidence>
<dbReference type="SUPFAM" id="SSF52151">
    <property type="entry name" value="FabD/lysophospholipase-like"/>
    <property type="match status" value="1"/>
</dbReference>
<dbReference type="Proteomes" id="UP000618051">
    <property type="component" value="Unassembled WGS sequence"/>
</dbReference>
<evidence type="ECO:0000256" key="2">
    <source>
        <dbReference type="PROSITE-ProRule" id="PRU01161"/>
    </source>
</evidence>
<evidence type="ECO:0000313" key="7">
    <source>
        <dbReference type="Proteomes" id="UP000618051"/>
    </source>
</evidence>
<feature type="short sequence motif" description="DGA/G" evidence="2">
    <location>
        <begin position="119"/>
        <end position="121"/>
    </location>
</feature>
<dbReference type="GO" id="GO:0016020">
    <property type="term" value="C:membrane"/>
    <property type="evidence" value="ECO:0007669"/>
    <property type="project" value="TreeGrafter"/>
</dbReference>
<reference evidence="6" key="3">
    <citation type="submission" date="2022-01" db="EMBL/GenBank/DDBJ databases">
        <authorList>
            <person name="Rubenstein D.R."/>
        </authorList>
    </citation>
    <scope>NUCLEOTIDE SEQUENCE</scope>
    <source>
        <strain evidence="6">SS15</strain>
        <tissue evidence="6">Liver</tissue>
    </source>
</reference>
<comment type="caution">
    <text evidence="5">The sequence shown here is derived from an EMBL/GenBank/DDBJ whole genome shotgun (WGS) entry which is preliminary data.</text>
</comment>
<dbReference type="Pfam" id="PF01734">
    <property type="entry name" value="Patatin"/>
    <property type="match status" value="1"/>
</dbReference>
<dbReference type="GO" id="GO:0004806">
    <property type="term" value="F:triacylglycerol lipase activity"/>
    <property type="evidence" value="ECO:0007669"/>
    <property type="project" value="TreeGrafter"/>
</dbReference>
<dbReference type="GO" id="GO:0055088">
    <property type="term" value="P:lipid homeostasis"/>
    <property type="evidence" value="ECO:0007669"/>
    <property type="project" value="TreeGrafter"/>
</dbReference>
<dbReference type="PROSITE" id="PS51635">
    <property type="entry name" value="PNPLA"/>
    <property type="match status" value="1"/>
</dbReference>
<dbReference type="InterPro" id="IPR016035">
    <property type="entry name" value="Acyl_Trfase/lysoPLipase"/>
</dbReference>
<evidence type="ECO:0000256" key="1">
    <source>
        <dbReference type="ARBA" id="ARBA00023098"/>
    </source>
</evidence>
<dbReference type="PANTHER" id="PTHR12406:SF7">
    <property type="entry name" value="PATATIN-LIKE PHOSPHOLIPASE DOMAIN-CONTAINING PROTEIN 4"/>
    <property type="match status" value="1"/>
</dbReference>
<reference evidence="6 7" key="2">
    <citation type="journal article" date="2021" name="J. Hered.">
        <title>Feather Gene Expression Elucidates the Developmental Basis of Plumage Iridescence in African Starlings.</title>
        <authorList>
            <person name="Rubenstein D.R."/>
            <person name="Corvelo A."/>
            <person name="MacManes M.D."/>
            <person name="Maia R."/>
            <person name="Narzisi G."/>
            <person name="Rousaki A."/>
            <person name="Vandenabeele P."/>
            <person name="Shawkey M.D."/>
            <person name="Solomon J."/>
        </authorList>
    </citation>
    <scope>NUCLEOTIDE SEQUENCE [LARGE SCALE GENOMIC DNA]</scope>
    <source>
        <strain evidence="6">SS15</strain>
    </source>
</reference>
<dbReference type="AlphaFoldDB" id="A0A835TV93"/>
<dbReference type="Gene3D" id="3.40.1090.10">
    <property type="entry name" value="Cytosolic phospholipase A2 catalytic domain"/>
    <property type="match status" value="1"/>
</dbReference>
<feature type="region of interest" description="Disordered" evidence="3">
    <location>
        <begin position="305"/>
        <end position="324"/>
    </location>
</feature>
<gene>
    <name evidence="6" type="ORF">IHE44_0005099</name>
    <name evidence="5" type="ORF">IHE44_015140</name>
</gene>
<dbReference type="EMBL" id="JADDUC010000098">
    <property type="protein sequence ID" value="KAG0118878.1"/>
    <property type="molecule type" value="Genomic_DNA"/>
</dbReference>
<name>A0A835TV93_9PASS</name>